<dbReference type="PANTHER" id="PTHR46481:SF10">
    <property type="entry name" value="ZINC FINGER BED DOMAIN-CONTAINING PROTEIN 39"/>
    <property type="match status" value="1"/>
</dbReference>
<keyword evidence="3" id="KW-0863">Zinc-finger</keyword>
<dbReference type="OMA" id="WEILCLN"/>
<dbReference type="Proteomes" id="UP000091967">
    <property type="component" value="Unassembled WGS sequence"/>
</dbReference>
<organism evidence="7 8">
    <name type="scientific">Fusarium poae</name>
    <dbReference type="NCBI Taxonomy" id="36050"/>
    <lineage>
        <taxon>Eukaryota</taxon>
        <taxon>Fungi</taxon>
        <taxon>Dikarya</taxon>
        <taxon>Ascomycota</taxon>
        <taxon>Pezizomycotina</taxon>
        <taxon>Sordariomycetes</taxon>
        <taxon>Hypocreomycetidae</taxon>
        <taxon>Hypocreales</taxon>
        <taxon>Nectriaceae</taxon>
        <taxon>Fusarium</taxon>
    </lineage>
</organism>
<reference evidence="7 8" key="1">
    <citation type="submission" date="2016-06" db="EMBL/GenBank/DDBJ databases">
        <title>Living apart together: crosstalk between the core and supernumerary genomes in a fungal plant pathogen.</title>
        <authorList>
            <person name="Vanheule A."/>
            <person name="Audenaert K."/>
            <person name="Warris S."/>
            <person name="Van De Geest H."/>
            <person name="Schijlen E."/>
            <person name="Hofte M."/>
            <person name="De Saeger S."/>
            <person name="Haesaert G."/>
            <person name="Waalwijk C."/>
            <person name="Van Der Lee T."/>
        </authorList>
    </citation>
    <scope>NUCLEOTIDE SEQUENCE [LARGE SCALE GENOMIC DNA]</scope>
    <source>
        <strain evidence="7 8">2516</strain>
    </source>
</reference>
<keyword evidence="2" id="KW-0479">Metal-binding</keyword>
<keyword evidence="5" id="KW-0539">Nucleus</keyword>
<gene>
    <name evidence="7" type="ORF">FPOA_26397</name>
</gene>
<accession>A0A1B8AAA8</accession>
<dbReference type="SUPFAM" id="SSF53098">
    <property type="entry name" value="Ribonuclease H-like"/>
    <property type="match status" value="1"/>
</dbReference>
<evidence type="ECO:0000256" key="2">
    <source>
        <dbReference type="ARBA" id="ARBA00022723"/>
    </source>
</evidence>
<dbReference type="GO" id="GO:0005634">
    <property type="term" value="C:nucleus"/>
    <property type="evidence" value="ECO:0007669"/>
    <property type="project" value="UniProtKB-SubCell"/>
</dbReference>
<evidence type="ECO:0000256" key="5">
    <source>
        <dbReference type="ARBA" id="ARBA00023242"/>
    </source>
</evidence>
<comment type="subcellular location">
    <subcellularLocation>
        <location evidence="1">Nucleus</location>
    </subcellularLocation>
</comment>
<dbReference type="PANTHER" id="PTHR46481">
    <property type="entry name" value="ZINC FINGER BED DOMAIN-CONTAINING PROTEIN 4"/>
    <property type="match status" value="1"/>
</dbReference>
<evidence type="ECO:0000256" key="4">
    <source>
        <dbReference type="ARBA" id="ARBA00022833"/>
    </source>
</evidence>
<evidence type="ECO:0000313" key="7">
    <source>
        <dbReference type="EMBL" id="OBS17411.1"/>
    </source>
</evidence>
<dbReference type="AlphaFoldDB" id="A0A1B8AAA8"/>
<dbReference type="InterPro" id="IPR052035">
    <property type="entry name" value="ZnF_BED_domain_contain"/>
</dbReference>
<dbReference type="GO" id="GO:0046983">
    <property type="term" value="F:protein dimerization activity"/>
    <property type="evidence" value="ECO:0007669"/>
    <property type="project" value="InterPro"/>
</dbReference>
<keyword evidence="8" id="KW-1185">Reference proteome</keyword>
<evidence type="ECO:0000256" key="3">
    <source>
        <dbReference type="ARBA" id="ARBA00022771"/>
    </source>
</evidence>
<comment type="caution">
    <text evidence="7">The sequence shown here is derived from an EMBL/GenBank/DDBJ whole genome shotgun (WGS) entry which is preliminary data.</text>
</comment>
<dbReference type="EMBL" id="LYXU01000018">
    <property type="protein sequence ID" value="OBS17411.1"/>
    <property type="molecule type" value="Genomic_DNA"/>
</dbReference>
<dbReference type="InterPro" id="IPR012337">
    <property type="entry name" value="RNaseH-like_sf"/>
</dbReference>
<evidence type="ECO:0000256" key="1">
    <source>
        <dbReference type="ARBA" id="ARBA00004123"/>
    </source>
</evidence>
<protein>
    <recommendedName>
        <fullName evidence="6">HAT C-terminal dimerisation domain-containing protein</fullName>
    </recommendedName>
</protein>
<dbReference type="GO" id="GO:0008270">
    <property type="term" value="F:zinc ion binding"/>
    <property type="evidence" value="ECO:0007669"/>
    <property type="project" value="UniProtKB-KW"/>
</dbReference>
<keyword evidence="4" id="KW-0862">Zinc</keyword>
<feature type="domain" description="HAT C-terminal dimerisation" evidence="6">
    <location>
        <begin position="29"/>
        <end position="109"/>
    </location>
</feature>
<name>A0A1B8AAA8_FUSPO</name>
<sequence length="117" mass="13364">MDRARQEEEPEEPEEEAVVGQHYVKLTSELDEFMARTNKADLDVEDPLEWWVRHASDYPILAKMAFELFSCPAMSAECERVFSQTNKVTADEQNQLSSDTVAAIECQKHLLRSGMLA</sequence>
<dbReference type="InterPro" id="IPR008906">
    <property type="entry name" value="HATC_C_dom"/>
</dbReference>
<evidence type="ECO:0000313" key="8">
    <source>
        <dbReference type="Proteomes" id="UP000091967"/>
    </source>
</evidence>
<dbReference type="Pfam" id="PF05699">
    <property type="entry name" value="Dimer_Tnp_hAT"/>
    <property type="match status" value="1"/>
</dbReference>
<evidence type="ECO:0000259" key="6">
    <source>
        <dbReference type="Pfam" id="PF05699"/>
    </source>
</evidence>
<proteinExistence type="predicted"/>